<proteinExistence type="predicted"/>
<dbReference type="Pfam" id="PF11964">
    <property type="entry name" value="SpoIIAA-like"/>
    <property type="match status" value="1"/>
</dbReference>
<accession>A0ABW9ZQ47</accession>
<evidence type="ECO:0000313" key="2">
    <source>
        <dbReference type="Proteomes" id="UP000753802"/>
    </source>
</evidence>
<dbReference type="Proteomes" id="UP000753802">
    <property type="component" value="Unassembled WGS sequence"/>
</dbReference>
<protein>
    <submittedName>
        <fullName evidence="1">STAS/SEC14 domain-containing protein</fullName>
    </submittedName>
</protein>
<comment type="caution">
    <text evidence="1">The sequence shown here is derived from an EMBL/GenBank/DDBJ whole genome shotgun (WGS) entry which is preliminary data.</text>
</comment>
<evidence type="ECO:0000313" key="1">
    <source>
        <dbReference type="EMBL" id="NCI49226.1"/>
    </source>
</evidence>
<dbReference type="InterPro" id="IPR036513">
    <property type="entry name" value="STAS_dom_sf"/>
</dbReference>
<dbReference type="RefSeq" id="WP_161817556.1">
    <property type="nucleotide sequence ID" value="NZ_JAACJS010000004.1"/>
</dbReference>
<dbReference type="Gene3D" id="3.40.50.10600">
    <property type="entry name" value="SpoIIaa-like domains"/>
    <property type="match status" value="1"/>
</dbReference>
<dbReference type="SUPFAM" id="SSF52091">
    <property type="entry name" value="SpoIIaa-like"/>
    <property type="match status" value="1"/>
</dbReference>
<dbReference type="InterPro" id="IPR038396">
    <property type="entry name" value="SpoIIAA-like_sf"/>
</dbReference>
<name>A0ABW9ZQ47_9BACT</name>
<dbReference type="EMBL" id="JAACJS010000004">
    <property type="protein sequence ID" value="NCI49226.1"/>
    <property type="molecule type" value="Genomic_DNA"/>
</dbReference>
<reference evidence="1 2" key="1">
    <citation type="submission" date="2020-01" db="EMBL/GenBank/DDBJ databases">
        <title>Genome analysis.</title>
        <authorList>
            <person name="Wu S."/>
            <person name="Wang G."/>
        </authorList>
    </citation>
    <scope>NUCLEOTIDE SEQUENCE [LARGE SCALE GENOMIC DNA]</scope>
    <source>
        <strain evidence="1 2">SYL130</strain>
    </source>
</reference>
<dbReference type="InterPro" id="IPR021866">
    <property type="entry name" value="SpoIIAA-like"/>
</dbReference>
<gene>
    <name evidence="1" type="ORF">GWC95_04775</name>
</gene>
<keyword evidence="2" id="KW-1185">Reference proteome</keyword>
<sequence>MLQLLEFTHNNIIATRTDTMLSAAGYAKILPLVHNIESRGKKVRWYFEIDDNSILDESYCSKPATDGDYQLAFPRAAAMEKIAIVATEKWQVFLTVIKGIAPNADVRCFGLQDRKKAMKWIEV</sequence>
<organism evidence="1 2">
    <name type="scientific">Sediminibacterium roseum</name>
    <dbReference type="NCBI Taxonomy" id="1978412"/>
    <lineage>
        <taxon>Bacteria</taxon>
        <taxon>Pseudomonadati</taxon>
        <taxon>Bacteroidota</taxon>
        <taxon>Chitinophagia</taxon>
        <taxon>Chitinophagales</taxon>
        <taxon>Chitinophagaceae</taxon>
        <taxon>Sediminibacterium</taxon>
    </lineage>
</organism>